<protein>
    <submittedName>
        <fullName evidence="7">Serine/threonine protein kinase</fullName>
    </submittedName>
</protein>
<keyword evidence="1 7" id="KW-0723">Serine/threonine-protein kinase</keyword>
<dbReference type="GO" id="GO:0004674">
    <property type="term" value="F:protein serine/threonine kinase activity"/>
    <property type="evidence" value="ECO:0007669"/>
    <property type="project" value="UniProtKB-KW"/>
</dbReference>
<evidence type="ECO:0000256" key="5">
    <source>
        <dbReference type="ARBA" id="ARBA00022840"/>
    </source>
</evidence>
<dbReference type="HOGENOM" id="CLU_000288_63_44_0"/>
<keyword evidence="5" id="KW-0067">ATP-binding</keyword>
<evidence type="ECO:0000313" key="7">
    <source>
        <dbReference type="EMBL" id="ADV61317.1"/>
    </source>
</evidence>
<gene>
    <name evidence="7" type="ordered locus">Isop_0726</name>
</gene>
<evidence type="ECO:0000256" key="4">
    <source>
        <dbReference type="ARBA" id="ARBA00022777"/>
    </source>
</evidence>
<evidence type="ECO:0000256" key="2">
    <source>
        <dbReference type="ARBA" id="ARBA00022679"/>
    </source>
</evidence>
<dbReference type="Gene3D" id="3.30.200.20">
    <property type="entry name" value="Phosphorylase Kinase, domain 1"/>
    <property type="match status" value="1"/>
</dbReference>
<evidence type="ECO:0000259" key="6">
    <source>
        <dbReference type="PROSITE" id="PS50011"/>
    </source>
</evidence>
<keyword evidence="3" id="KW-0547">Nucleotide-binding</keyword>
<dbReference type="KEGG" id="ipa:Isop_0726"/>
<dbReference type="CDD" id="cd14014">
    <property type="entry name" value="STKc_PknB_like"/>
    <property type="match status" value="1"/>
</dbReference>
<dbReference type="SUPFAM" id="SSF56112">
    <property type="entry name" value="Protein kinase-like (PK-like)"/>
    <property type="match status" value="1"/>
</dbReference>
<proteinExistence type="predicted"/>
<dbReference type="RefSeq" id="WP_013563606.1">
    <property type="nucleotide sequence ID" value="NC_014962.1"/>
</dbReference>
<evidence type="ECO:0000256" key="1">
    <source>
        <dbReference type="ARBA" id="ARBA00022527"/>
    </source>
</evidence>
<dbReference type="PROSITE" id="PS50011">
    <property type="entry name" value="PROTEIN_KINASE_DOM"/>
    <property type="match status" value="1"/>
</dbReference>
<name>E8R1B1_ISOPI</name>
<dbReference type="eggNOG" id="COG0515">
    <property type="taxonomic scope" value="Bacteria"/>
</dbReference>
<dbReference type="Proteomes" id="UP000008631">
    <property type="component" value="Chromosome"/>
</dbReference>
<organism evidence="7 8">
    <name type="scientific">Isosphaera pallida (strain ATCC 43644 / DSM 9630 / IS1B)</name>
    <dbReference type="NCBI Taxonomy" id="575540"/>
    <lineage>
        <taxon>Bacteria</taxon>
        <taxon>Pseudomonadati</taxon>
        <taxon>Planctomycetota</taxon>
        <taxon>Planctomycetia</taxon>
        <taxon>Isosphaerales</taxon>
        <taxon>Isosphaeraceae</taxon>
        <taxon>Isosphaera</taxon>
    </lineage>
</organism>
<dbReference type="Gene3D" id="1.10.510.10">
    <property type="entry name" value="Transferase(Phosphotransferase) domain 1"/>
    <property type="match status" value="1"/>
</dbReference>
<keyword evidence="8" id="KW-1185">Reference proteome</keyword>
<accession>E8R1B1</accession>
<dbReference type="InParanoid" id="E8R1B1"/>
<dbReference type="EMBL" id="CP002353">
    <property type="protein sequence ID" value="ADV61317.1"/>
    <property type="molecule type" value="Genomic_DNA"/>
</dbReference>
<reference evidence="7 8" key="2">
    <citation type="journal article" date="2011" name="Stand. Genomic Sci.">
        <title>Complete genome sequence of Isosphaera pallida type strain (IS1B).</title>
        <authorList>
            <consortium name="US DOE Joint Genome Institute (JGI-PGF)"/>
            <person name="Goker M."/>
            <person name="Cleland D."/>
            <person name="Saunders E."/>
            <person name="Lapidus A."/>
            <person name="Nolan M."/>
            <person name="Lucas S."/>
            <person name="Hammon N."/>
            <person name="Deshpande S."/>
            <person name="Cheng J.F."/>
            <person name="Tapia R."/>
            <person name="Han C."/>
            <person name="Goodwin L."/>
            <person name="Pitluck S."/>
            <person name="Liolios K."/>
            <person name="Pagani I."/>
            <person name="Ivanova N."/>
            <person name="Mavromatis K."/>
            <person name="Pati A."/>
            <person name="Chen A."/>
            <person name="Palaniappan K."/>
            <person name="Land M."/>
            <person name="Hauser L."/>
            <person name="Chang Y.J."/>
            <person name="Jeffries C.D."/>
            <person name="Detter J.C."/>
            <person name="Beck B."/>
            <person name="Woyke T."/>
            <person name="Bristow J."/>
            <person name="Eisen J.A."/>
            <person name="Markowitz V."/>
            <person name="Hugenholtz P."/>
            <person name="Kyrpides N.C."/>
            <person name="Klenk H.P."/>
        </authorList>
    </citation>
    <scope>NUCLEOTIDE SEQUENCE [LARGE SCALE GENOMIC DNA]</scope>
    <source>
        <strain evidence="8">ATCC 43644 / DSM 9630 / IS1B</strain>
    </source>
</reference>
<dbReference type="OrthoDB" id="6111975at2"/>
<dbReference type="GO" id="GO:0005524">
    <property type="term" value="F:ATP binding"/>
    <property type="evidence" value="ECO:0007669"/>
    <property type="project" value="UniProtKB-KW"/>
</dbReference>
<dbReference type="STRING" id="575540.Isop_0726"/>
<dbReference type="InterPro" id="IPR000719">
    <property type="entry name" value="Prot_kinase_dom"/>
</dbReference>
<reference key="1">
    <citation type="submission" date="2010-11" db="EMBL/GenBank/DDBJ databases">
        <title>The complete sequence of chromosome of Isophaera pallida ATCC 43644.</title>
        <authorList>
            <consortium name="US DOE Joint Genome Institute (JGI-PGF)"/>
            <person name="Lucas S."/>
            <person name="Copeland A."/>
            <person name="Lapidus A."/>
            <person name="Bruce D."/>
            <person name="Goodwin L."/>
            <person name="Pitluck S."/>
            <person name="Kyrpides N."/>
            <person name="Mavromatis K."/>
            <person name="Pagani I."/>
            <person name="Ivanova N."/>
            <person name="Saunders E."/>
            <person name="Brettin T."/>
            <person name="Detter J.C."/>
            <person name="Han C."/>
            <person name="Tapia R."/>
            <person name="Land M."/>
            <person name="Hauser L."/>
            <person name="Markowitz V."/>
            <person name="Cheng J.-F."/>
            <person name="Hugenholtz P."/>
            <person name="Woyke T."/>
            <person name="Wu D."/>
            <person name="Eisen J.A."/>
        </authorList>
    </citation>
    <scope>NUCLEOTIDE SEQUENCE</scope>
    <source>
        <strain>ATCC 43644</strain>
    </source>
</reference>
<evidence type="ECO:0000313" key="8">
    <source>
        <dbReference type="Proteomes" id="UP000008631"/>
    </source>
</evidence>
<keyword evidence="2" id="KW-0808">Transferase</keyword>
<dbReference type="PANTHER" id="PTHR24351">
    <property type="entry name" value="RIBOSOMAL PROTEIN S6 KINASE"/>
    <property type="match status" value="1"/>
</dbReference>
<keyword evidence="4 7" id="KW-0418">Kinase</keyword>
<dbReference type="AlphaFoldDB" id="E8R1B1"/>
<dbReference type="Pfam" id="PF00069">
    <property type="entry name" value="Pkinase"/>
    <property type="match status" value="1"/>
</dbReference>
<dbReference type="InterPro" id="IPR011009">
    <property type="entry name" value="Kinase-like_dom_sf"/>
</dbReference>
<evidence type="ECO:0000256" key="3">
    <source>
        <dbReference type="ARBA" id="ARBA00022741"/>
    </source>
</evidence>
<feature type="domain" description="Protein kinase" evidence="6">
    <location>
        <begin position="55"/>
        <end position="311"/>
    </location>
</feature>
<sequence length="342" mass="37613">MFGLLKGLFGGSSNDKSAAARTKAKAISAAELAAAAQNQTFAKVKLKRVDIKRRFTILAETAQGSMSKVYKAIDNEQGRTVCLKLQDAERTQAALARASANRPSEGELGQRVSHPNVCKTFDFGLSRRGEYFLVMEFIDGVSLTAARASRPLTFAEKLEMLAQAAEGLAAVHAAGIIHHDIGPKNFLVNAQGHVKLIDFGLAVPNTPEFRKPGNRTGTLQYMAPEVIRREAKDERLDIFSYGAMAFEFLTLRLPFEGGDTMQQMLQRINIEPMDPAKANPKLPPELCDLLRKLLARKPADRWPRIASVPKILRDLAETYGQPVARKRRDDDLDLLGANPMSG</sequence>